<dbReference type="PROSITE" id="PS50112">
    <property type="entry name" value="PAS"/>
    <property type="match status" value="1"/>
</dbReference>
<dbReference type="InterPro" id="IPR043128">
    <property type="entry name" value="Rev_trsase/Diguanyl_cyclase"/>
</dbReference>
<dbReference type="Proteomes" id="UP000528457">
    <property type="component" value="Unassembled WGS sequence"/>
</dbReference>
<dbReference type="SUPFAM" id="SSF55785">
    <property type="entry name" value="PYP-like sensor domain (PAS domain)"/>
    <property type="match status" value="2"/>
</dbReference>
<name>A0A7X0MX01_9GAMM</name>
<feature type="domain" description="GGDEF" evidence="3">
    <location>
        <begin position="293"/>
        <end position="418"/>
    </location>
</feature>
<reference evidence="4 5" key="1">
    <citation type="submission" date="2020-08" db="EMBL/GenBank/DDBJ databases">
        <title>Genomic Encyclopedia of Type Strains, Phase IV (KMG-IV): sequencing the most valuable type-strain genomes for metagenomic binning, comparative biology and taxonomic classification.</title>
        <authorList>
            <person name="Goeker M."/>
        </authorList>
    </citation>
    <scope>NUCLEOTIDE SEQUENCE [LARGE SCALE GENOMIC DNA]</scope>
    <source>
        <strain evidence="4 5">DSM 22368</strain>
    </source>
</reference>
<dbReference type="CDD" id="cd00130">
    <property type="entry name" value="PAS"/>
    <property type="match status" value="1"/>
</dbReference>
<dbReference type="SMART" id="SM00267">
    <property type="entry name" value="GGDEF"/>
    <property type="match status" value="1"/>
</dbReference>
<dbReference type="Pfam" id="PF00990">
    <property type="entry name" value="GGDEF"/>
    <property type="match status" value="1"/>
</dbReference>
<dbReference type="Pfam" id="PF13426">
    <property type="entry name" value="PAS_9"/>
    <property type="match status" value="1"/>
</dbReference>
<evidence type="ECO:0000256" key="1">
    <source>
        <dbReference type="ARBA" id="ARBA00001946"/>
    </source>
</evidence>
<dbReference type="CDD" id="cd01949">
    <property type="entry name" value="GGDEF"/>
    <property type="match status" value="1"/>
</dbReference>
<dbReference type="Gene3D" id="3.30.70.270">
    <property type="match status" value="1"/>
</dbReference>
<keyword evidence="5" id="KW-1185">Reference proteome</keyword>
<protein>
    <submittedName>
        <fullName evidence="4">Diguanylate cyclase (GGDEF)-like protein/PAS domain S-box-containing protein</fullName>
    </submittedName>
</protein>
<feature type="domain" description="PAS" evidence="2">
    <location>
        <begin position="133"/>
        <end position="186"/>
    </location>
</feature>
<evidence type="ECO:0000313" key="5">
    <source>
        <dbReference type="Proteomes" id="UP000528457"/>
    </source>
</evidence>
<dbReference type="InterPro" id="IPR000014">
    <property type="entry name" value="PAS"/>
</dbReference>
<dbReference type="SMART" id="SM00091">
    <property type="entry name" value="PAS"/>
    <property type="match status" value="1"/>
</dbReference>
<comment type="cofactor">
    <cofactor evidence="1">
        <name>Mg(2+)</name>
        <dbReference type="ChEBI" id="CHEBI:18420"/>
    </cofactor>
</comment>
<dbReference type="RefSeq" id="WP_166845255.1">
    <property type="nucleotide sequence ID" value="NZ_JAAONY010000002.1"/>
</dbReference>
<comment type="caution">
    <text evidence="4">The sequence shown here is derived from an EMBL/GenBank/DDBJ whole genome shotgun (WGS) entry which is preliminary data.</text>
</comment>
<organism evidence="4 5">
    <name type="scientific">Pseudoteredinibacter isoporae</name>
    <dbReference type="NCBI Taxonomy" id="570281"/>
    <lineage>
        <taxon>Bacteria</taxon>
        <taxon>Pseudomonadati</taxon>
        <taxon>Pseudomonadota</taxon>
        <taxon>Gammaproteobacteria</taxon>
        <taxon>Cellvibrionales</taxon>
        <taxon>Cellvibrionaceae</taxon>
        <taxon>Pseudoteredinibacter</taxon>
    </lineage>
</organism>
<evidence type="ECO:0000259" key="2">
    <source>
        <dbReference type="PROSITE" id="PS50112"/>
    </source>
</evidence>
<dbReference type="PANTHER" id="PTHR46663">
    <property type="entry name" value="DIGUANYLATE CYCLASE DGCT-RELATED"/>
    <property type="match status" value="1"/>
</dbReference>
<dbReference type="InterPro" id="IPR029787">
    <property type="entry name" value="Nucleotide_cyclase"/>
</dbReference>
<dbReference type="AlphaFoldDB" id="A0A7X0MX01"/>
<evidence type="ECO:0000313" key="4">
    <source>
        <dbReference type="EMBL" id="MBB6522765.1"/>
    </source>
</evidence>
<gene>
    <name evidence="4" type="ORF">HNR48_003050</name>
</gene>
<dbReference type="InterPro" id="IPR035965">
    <property type="entry name" value="PAS-like_dom_sf"/>
</dbReference>
<dbReference type="InterPro" id="IPR000160">
    <property type="entry name" value="GGDEF_dom"/>
</dbReference>
<dbReference type="NCBIfam" id="TIGR00254">
    <property type="entry name" value="GGDEF"/>
    <property type="match status" value="1"/>
</dbReference>
<accession>A0A7X0MX01</accession>
<dbReference type="EMBL" id="JACHHT010000002">
    <property type="protein sequence ID" value="MBB6522765.1"/>
    <property type="molecule type" value="Genomic_DNA"/>
</dbReference>
<dbReference type="SUPFAM" id="SSF55073">
    <property type="entry name" value="Nucleotide cyclase"/>
    <property type="match status" value="1"/>
</dbReference>
<sequence>MIFLGSHSDINKQLDAIGTPVAIWQQSDQGSYTLISANNLYQQVLDGSIERQLGKDLQTILPRYIMADIKSAIASCCDDMEAREVEVAIERHGQTCWWRFIYAPLNGPENIRVLNTCIDISEKKRLEHNLQTSMRRFEAVINTAYDGIITIDDEQNIKMFNKAAGEMFDHDPEAALGMSLTQLMPERYRGNHSGHVEGFSQSPTLSRPMHTRASVMGLRRDGSEFPLEITISKIQVGSNSEMTAVLRDISERALLIEELRQAATIDPLTGIFNRRYFSKQLKVERKRCQRFGHNMSLIMFDVDHFKSINDEHGHSEGDRLLKEISEAVGAQLRDVDIFARWGGDEFIILLPETGLHAASEVAKKISTSVSLPAFPISLSLGVVSTDGEQSSCDILDDVDSLMYTAKKAGRNQVVASESNRQ</sequence>
<dbReference type="PROSITE" id="PS50887">
    <property type="entry name" value="GGDEF"/>
    <property type="match status" value="1"/>
</dbReference>
<dbReference type="PANTHER" id="PTHR46663:SF4">
    <property type="entry name" value="DIGUANYLATE CYCLASE DGCT-RELATED"/>
    <property type="match status" value="1"/>
</dbReference>
<evidence type="ECO:0000259" key="3">
    <source>
        <dbReference type="PROSITE" id="PS50887"/>
    </source>
</evidence>
<dbReference type="InParanoid" id="A0A7X0MX01"/>
<dbReference type="Gene3D" id="3.30.450.20">
    <property type="entry name" value="PAS domain"/>
    <property type="match status" value="2"/>
</dbReference>
<dbReference type="NCBIfam" id="TIGR00229">
    <property type="entry name" value="sensory_box"/>
    <property type="match status" value="1"/>
</dbReference>
<dbReference type="GO" id="GO:0003824">
    <property type="term" value="F:catalytic activity"/>
    <property type="evidence" value="ECO:0007669"/>
    <property type="project" value="UniProtKB-ARBA"/>
</dbReference>
<dbReference type="InterPro" id="IPR052163">
    <property type="entry name" value="DGC-Regulatory_Protein"/>
</dbReference>
<proteinExistence type="predicted"/>
<dbReference type="FunFam" id="3.30.70.270:FF:000001">
    <property type="entry name" value="Diguanylate cyclase domain protein"/>
    <property type="match status" value="1"/>
</dbReference>